<evidence type="ECO:0000256" key="8">
    <source>
        <dbReference type="ARBA" id="ARBA00025389"/>
    </source>
</evidence>
<dbReference type="GO" id="GO:1903475">
    <property type="term" value="P:mitotic actomyosin contractile ring assembly"/>
    <property type="evidence" value="ECO:0007669"/>
    <property type="project" value="EnsemblFungi"/>
</dbReference>
<dbReference type="GO" id="GO:1902404">
    <property type="term" value="P:mitotic actomyosin contractile ring contraction"/>
    <property type="evidence" value="ECO:0007669"/>
    <property type="project" value="EnsemblFungi"/>
</dbReference>
<dbReference type="GO" id="GO:0099079">
    <property type="term" value="C:actin body"/>
    <property type="evidence" value="ECO:0007669"/>
    <property type="project" value="EnsemblFungi"/>
</dbReference>
<dbReference type="PROSITE" id="PS00231">
    <property type="entry name" value="F_ACTIN_CAPPING_BETA"/>
    <property type="match status" value="1"/>
</dbReference>
<dbReference type="GO" id="GO:0031097">
    <property type="term" value="C:medial cortex"/>
    <property type="evidence" value="ECO:0007669"/>
    <property type="project" value="EnsemblFungi"/>
</dbReference>
<dbReference type="GO" id="GO:0044396">
    <property type="term" value="P:actin cortical patch organization"/>
    <property type="evidence" value="ECO:0007669"/>
    <property type="project" value="EnsemblFungi"/>
</dbReference>
<proteinExistence type="inferred from homology"/>
<dbReference type="Gene3D" id="1.20.58.570">
    <property type="match status" value="1"/>
</dbReference>
<dbReference type="InterPro" id="IPR042276">
    <property type="entry name" value="CapZ_alpha/beta_2"/>
</dbReference>
<dbReference type="PRINTS" id="PR00192">
    <property type="entry name" value="FACTINCAPB"/>
</dbReference>
<dbReference type="GO" id="GO:0043332">
    <property type="term" value="C:mating projection tip"/>
    <property type="evidence" value="ECO:0007669"/>
    <property type="project" value="EnsemblFungi"/>
</dbReference>
<dbReference type="GO" id="GO:0005634">
    <property type="term" value="C:nucleus"/>
    <property type="evidence" value="ECO:0007669"/>
    <property type="project" value="EnsemblFungi"/>
</dbReference>
<dbReference type="GeneID" id="34518440"/>
<dbReference type="GO" id="GO:0030447">
    <property type="term" value="P:filamentous growth"/>
    <property type="evidence" value="ECO:0007669"/>
    <property type="project" value="EnsemblFungi"/>
</dbReference>
<evidence type="ECO:0000256" key="4">
    <source>
        <dbReference type="ARBA" id="ARBA00022467"/>
    </source>
</evidence>
<evidence type="ECO:0000256" key="2">
    <source>
        <dbReference type="ARBA" id="ARBA00006039"/>
    </source>
</evidence>
<reference evidence="10" key="1">
    <citation type="submission" date="2013-12" db="EMBL/GenBank/DDBJ databases">
        <authorList>
            <person name="Genoscope - CEA"/>
        </authorList>
    </citation>
    <scope>NUCLEOTIDE SEQUENCE</scope>
    <source>
        <strain evidence="10">CBS 1993</strain>
    </source>
</reference>
<dbReference type="PANTHER" id="PTHR10619">
    <property type="entry name" value="F-ACTIN-CAPPING PROTEIN SUBUNIT BETA"/>
    <property type="match status" value="1"/>
</dbReference>
<dbReference type="AlphaFoldDB" id="W6MK95"/>
<evidence type="ECO:0000256" key="5">
    <source>
        <dbReference type="ARBA" id="ARBA00022490"/>
    </source>
</evidence>
<dbReference type="EMBL" id="HG793125">
    <property type="protein sequence ID" value="CDK25037.1"/>
    <property type="molecule type" value="Genomic_DNA"/>
</dbReference>
<dbReference type="OrthoDB" id="9979678at2759"/>
<dbReference type="Proteomes" id="UP000019384">
    <property type="component" value="Unassembled WGS sequence"/>
</dbReference>
<keyword evidence="6 9" id="KW-0009">Actin-binding</keyword>
<evidence type="ECO:0000256" key="7">
    <source>
        <dbReference type="ARBA" id="ARBA00023212"/>
    </source>
</evidence>
<evidence type="ECO:0000256" key="1">
    <source>
        <dbReference type="ARBA" id="ARBA00004245"/>
    </source>
</evidence>
<dbReference type="STRING" id="1382522.W6MK95"/>
<protein>
    <recommendedName>
        <fullName evidence="3 9">F-actin-capping protein subunit beta</fullName>
    </recommendedName>
</protein>
<keyword evidence="11" id="KW-1185">Reference proteome</keyword>
<dbReference type="GO" id="GO:0005934">
    <property type="term" value="C:cellular bud tip"/>
    <property type="evidence" value="ECO:0007669"/>
    <property type="project" value="EnsemblFungi"/>
</dbReference>
<keyword evidence="5 9" id="KW-0963">Cytoplasm</keyword>
<dbReference type="GO" id="GO:1904600">
    <property type="term" value="P:mating projection actin fusion focus assembly"/>
    <property type="evidence" value="ECO:0007669"/>
    <property type="project" value="EnsemblFungi"/>
</dbReference>
<evidence type="ECO:0000313" key="11">
    <source>
        <dbReference type="Proteomes" id="UP000019384"/>
    </source>
</evidence>
<dbReference type="GO" id="GO:0008290">
    <property type="term" value="C:F-actin capping protein complex"/>
    <property type="evidence" value="ECO:0007669"/>
    <property type="project" value="UniProtKB-UniRule"/>
</dbReference>
<gene>
    <name evidence="10" type="ORF">KUCA_T00001004001</name>
</gene>
<accession>W6MK95</accession>
<dbReference type="InterPro" id="IPR019771">
    <property type="entry name" value="F-actin_capping_bsu_CS"/>
</dbReference>
<dbReference type="InterPro" id="IPR001698">
    <property type="entry name" value="CAPZB"/>
</dbReference>
<keyword evidence="7 9" id="KW-0206">Cytoskeleton</keyword>
<dbReference type="InterPro" id="IPR037282">
    <property type="entry name" value="CapZ_alpha/beta"/>
</dbReference>
<dbReference type="Pfam" id="PF01115">
    <property type="entry name" value="F_actin_cap_B"/>
    <property type="match status" value="1"/>
</dbReference>
<dbReference type="SUPFAM" id="SSF90096">
    <property type="entry name" value="Subunits of heterodimeric actin filament capping protein Capz"/>
    <property type="match status" value="1"/>
</dbReference>
<evidence type="ECO:0000256" key="9">
    <source>
        <dbReference type="RuleBase" id="RU365078"/>
    </source>
</evidence>
<name>W6MK95_9ASCO</name>
<dbReference type="GO" id="GO:0051015">
    <property type="term" value="F:actin filament binding"/>
    <property type="evidence" value="ECO:0007669"/>
    <property type="project" value="EnsemblFungi"/>
</dbReference>
<organism evidence="10 11">
    <name type="scientific">Kuraishia capsulata CBS 1993</name>
    <dbReference type="NCBI Taxonomy" id="1382522"/>
    <lineage>
        <taxon>Eukaryota</taxon>
        <taxon>Fungi</taxon>
        <taxon>Dikarya</taxon>
        <taxon>Ascomycota</taxon>
        <taxon>Saccharomycotina</taxon>
        <taxon>Pichiomycetes</taxon>
        <taxon>Pichiales</taxon>
        <taxon>Pichiaceae</taxon>
        <taxon>Kuraishia</taxon>
    </lineage>
</organism>
<comment type="similarity">
    <text evidence="2 9">Belongs to the F-actin-capping protein beta subunit family.</text>
</comment>
<comment type="function">
    <text evidence="8 9">F-actin-capping proteins bind in a Ca(2+)-independent manner to the fast growing ends of actin filaments (barbed end) thereby blocking the exchange of subunits at these ends. Unlike other capping proteins (such as gelsolin and severin), these proteins do not sever actin filaments.</text>
</comment>
<dbReference type="GO" id="GO:0000142">
    <property type="term" value="C:cellular bud neck contractile ring"/>
    <property type="evidence" value="ECO:0007669"/>
    <property type="project" value="EnsemblFungi"/>
</dbReference>
<dbReference type="InterPro" id="IPR043175">
    <property type="entry name" value="CAPZB_N"/>
</dbReference>
<reference evidence="10" key="2">
    <citation type="submission" date="2014-02" db="EMBL/GenBank/DDBJ databases">
        <title>Complete DNA sequence of /Kuraishia capsulata/ illustrates novel genomic features among budding yeasts (/Saccharomycotina/).</title>
        <authorList>
            <person name="Morales L."/>
            <person name="Noel B."/>
            <person name="Porcel B."/>
            <person name="Marcet-Houben M."/>
            <person name="Hullo M-F."/>
            <person name="Sacerdot C."/>
            <person name="Tekaia F."/>
            <person name="Leh-Louis V."/>
            <person name="Despons L."/>
            <person name="Khanna V."/>
            <person name="Aury J-M."/>
            <person name="Barbe V."/>
            <person name="Couloux A."/>
            <person name="Labadie K."/>
            <person name="Pelletier E."/>
            <person name="Souciet J-L."/>
            <person name="Boekhout T."/>
            <person name="Gabaldon T."/>
            <person name="Wincker P."/>
            <person name="Dujon B."/>
        </authorList>
    </citation>
    <scope>NUCLEOTIDE SEQUENCE</scope>
    <source>
        <strain evidence="10">CBS 1993</strain>
    </source>
</reference>
<dbReference type="PANTHER" id="PTHR10619:SF0">
    <property type="entry name" value="F-ACTIN-CAPPING PROTEIN SUBUNIT BETA ISOFORMS 1 AND 2"/>
    <property type="match status" value="1"/>
</dbReference>
<dbReference type="HOGENOM" id="CLU_045864_1_1_1"/>
<evidence type="ECO:0000256" key="3">
    <source>
        <dbReference type="ARBA" id="ARBA00021859"/>
    </source>
</evidence>
<evidence type="ECO:0000313" key="10">
    <source>
        <dbReference type="EMBL" id="CDK25037.1"/>
    </source>
</evidence>
<keyword evidence="4 9" id="KW-0117">Actin capping</keyword>
<comment type="subunit">
    <text evidence="9">Heterodimer of an alpha and a beta subunit.</text>
</comment>
<dbReference type="GO" id="GO:0030479">
    <property type="term" value="C:actin cortical patch"/>
    <property type="evidence" value="ECO:0007669"/>
    <property type="project" value="EnsemblFungi"/>
</dbReference>
<dbReference type="RefSeq" id="XP_022457052.1">
    <property type="nucleotide sequence ID" value="XM_022605600.1"/>
</dbReference>
<dbReference type="GO" id="GO:0000131">
    <property type="term" value="C:incipient cellular bud site"/>
    <property type="evidence" value="ECO:0007669"/>
    <property type="project" value="EnsemblFungi"/>
</dbReference>
<evidence type="ECO:0000256" key="6">
    <source>
        <dbReference type="ARBA" id="ARBA00023203"/>
    </source>
</evidence>
<comment type="subcellular location">
    <subcellularLocation>
        <location evidence="1 9">Cytoplasm</location>
        <location evidence="1 9">Cytoskeleton</location>
    </subcellularLocation>
</comment>
<dbReference type="GO" id="GO:0051016">
    <property type="term" value="P:barbed-end actin filament capping"/>
    <property type="evidence" value="ECO:0007669"/>
    <property type="project" value="UniProtKB-UniRule"/>
</dbReference>
<dbReference type="Gene3D" id="3.90.1150.210">
    <property type="entry name" value="F-actin capping protein, beta subunit"/>
    <property type="match status" value="1"/>
</dbReference>
<sequence length="250" mass="28185">MHPLTSSEDLLSSVDKPLKVQRCQETGKNYLTCDYNRDGDSFRSPWSNKYYPSIEDEAEAPHPSKVLRQLEQYANDSFDIYRDLYYEGGISSVYLWDQDTDVDESGSVEFAGVVLLKKEIDANTKDAGSWDSIHVFEVVPGSGKSAAYKITSTVILDLSTEDNSDNSIYLSGNLTRQTEKSQTYTDSNSHISSIGSMVEEIESKLRNMLQEVYFGKTRDILGDLRSTQDIEVTKSERNRQQEVVKGIQGL</sequence>